<evidence type="ECO:0000313" key="1">
    <source>
        <dbReference type="EMBL" id="KHN82382.1"/>
    </source>
</evidence>
<dbReference type="AlphaFoldDB" id="A0A0B2VLS5"/>
<comment type="caution">
    <text evidence="1">The sequence shown here is derived from an EMBL/GenBank/DDBJ whole genome shotgun (WGS) entry which is preliminary data.</text>
</comment>
<name>A0A0B2VLS5_TOXCA</name>
<reference evidence="1 2" key="1">
    <citation type="submission" date="2014-11" db="EMBL/GenBank/DDBJ databases">
        <title>Genetic blueprint of the zoonotic pathogen Toxocara canis.</title>
        <authorList>
            <person name="Zhu X.-Q."/>
            <person name="Korhonen P.K."/>
            <person name="Cai H."/>
            <person name="Young N.D."/>
            <person name="Nejsum P."/>
            <person name="von Samson-Himmelstjerna G."/>
            <person name="Boag P.R."/>
            <person name="Tan P."/>
            <person name="Li Q."/>
            <person name="Min J."/>
            <person name="Yang Y."/>
            <person name="Wang X."/>
            <person name="Fang X."/>
            <person name="Hall R.S."/>
            <person name="Hofmann A."/>
            <person name="Sternberg P.W."/>
            <person name="Jex A.R."/>
            <person name="Gasser R.B."/>
        </authorList>
    </citation>
    <scope>NUCLEOTIDE SEQUENCE [LARGE SCALE GENOMIC DNA]</scope>
    <source>
        <strain evidence="1">PN_DK_2014</strain>
    </source>
</reference>
<organism evidence="1 2">
    <name type="scientific">Toxocara canis</name>
    <name type="common">Canine roundworm</name>
    <dbReference type="NCBI Taxonomy" id="6265"/>
    <lineage>
        <taxon>Eukaryota</taxon>
        <taxon>Metazoa</taxon>
        <taxon>Ecdysozoa</taxon>
        <taxon>Nematoda</taxon>
        <taxon>Chromadorea</taxon>
        <taxon>Rhabditida</taxon>
        <taxon>Spirurina</taxon>
        <taxon>Ascaridomorpha</taxon>
        <taxon>Ascaridoidea</taxon>
        <taxon>Toxocaridae</taxon>
        <taxon>Toxocara</taxon>
    </lineage>
</organism>
<proteinExistence type="predicted"/>
<dbReference type="Proteomes" id="UP000031036">
    <property type="component" value="Unassembled WGS sequence"/>
</dbReference>
<gene>
    <name evidence="1" type="ORF">Tcan_14024</name>
</gene>
<evidence type="ECO:0000313" key="2">
    <source>
        <dbReference type="Proteomes" id="UP000031036"/>
    </source>
</evidence>
<sequence length="130" mass="14415">MTQMNQTLANQANNNVTTCVFKPQTTFVAIEKHKNRPPHSNATNECDPSAECDPPAIIVWTLSESNSAHLTESQEISVYHPMVYRCLSSDGLQVSIIRWSTGVYHPVVYRCLSSDGLQVSIIRPGVVKTI</sequence>
<dbReference type="EMBL" id="JPKZ01001378">
    <property type="protein sequence ID" value="KHN82382.1"/>
    <property type="molecule type" value="Genomic_DNA"/>
</dbReference>
<keyword evidence="2" id="KW-1185">Reference proteome</keyword>
<protein>
    <submittedName>
        <fullName evidence="1">Uncharacterized protein</fullName>
    </submittedName>
</protein>
<accession>A0A0B2VLS5</accession>